<dbReference type="PROSITE" id="PS50234">
    <property type="entry name" value="VWFA"/>
    <property type="match status" value="1"/>
</dbReference>
<dbReference type="GO" id="GO:0032991">
    <property type="term" value="C:protein-containing complex"/>
    <property type="evidence" value="ECO:0007669"/>
    <property type="project" value="UniProtKB-ARBA"/>
</dbReference>
<dbReference type="Pfam" id="PF08434">
    <property type="entry name" value="CLCA"/>
    <property type="match status" value="2"/>
</dbReference>
<protein>
    <recommendedName>
        <fullName evidence="4">VWFA domain-containing protein</fullName>
    </recommendedName>
</protein>
<dbReference type="InterPro" id="IPR013642">
    <property type="entry name" value="CLCA_N"/>
</dbReference>
<evidence type="ECO:0000256" key="3">
    <source>
        <dbReference type="SAM" id="SignalP"/>
    </source>
</evidence>
<dbReference type="Gene3D" id="3.40.50.410">
    <property type="entry name" value="von Willebrand factor, type A domain"/>
    <property type="match status" value="1"/>
</dbReference>
<dbReference type="InterPro" id="IPR051266">
    <property type="entry name" value="CLCR"/>
</dbReference>
<evidence type="ECO:0000313" key="6">
    <source>
        <dbReference type="Proteomes" id="UP001497623"/>
    </source>
</evidence>
<keyword evidence="2" id="KW-0812">Transmembrane</keyword>
<feature type="region of interest" description="Disordered" evidence="1">
    <location>
        <begin position="1079"/>
        <end position="1106"/>
    </location>
</feature>
<feature type="non-terminal residue" evidence="5">
    <location>
        <position position="1191"/>
    </location>
</feature>
<keyword evidence="3" id="KW-0732">Signal</keyword>
<dbReference type="EMBL" id="CAXKWB010022348">
    <property type="protein sequence ID" value="CAL4124268.1"/>
    <property type="molecule type" value="Genomic_DNA"/>
</dbReference>
<feature type="region of interest" description="Disordered" evidence="1">
    <location>
        <begin position="1144"/>
        <end position="1191"/>
    </location>
</feature>
<keyword evidence="2" id="KW-0472">Membrane</keyword>
<reference evidence="5 6" key="1">
    <citation type="submission" date="2024-05" db="EMBL/GenBank/DDBJ databases">
        <authorList>
            <person name="Wallberg A."/>
        </authorList>
    </citation>
    <scope>NUCLEOTIDE SEQUENCE [LARGE SCALE GENOMIC DNA]</scope>
</reference>
<name>A0AAV2RGZ0_MEGNR</name>
<keyword evidence="2" id="KW-1133">Transmembrane helix</keyword>
<dbReference type="Pfam" id="PF00092">
    <property type="entry name" value="VWA"/>
    <property type="match status" value="1"/>
</dbReference>
<dbReference type="Proteomes" id="UP001497623">
    <property type="component" value="Unassembled WGS sequence"/>
</dbReference>
<comment type="caution">
    <text evidence="5">The sequence shown here is derived from an EMBL/GenBank/DDBJ whole genome shotgun (WGS) entry which is preliminary data.</text>
</comment>
<dbReference type="CDD" id="cd00198">
    <property type="entry name" value="vWFA"/>
    <property type="match status" value="1"/>
</dbReference>
<proteinExistence type="predicted"/>
<sequence>MLLVPLSRMMLTVQPTHLVFLLVFLSGSRGYQDDLVLVDHGYEGLVVAISDKVPQQSCNDVLSGLKNVLEEFSQQLFTTTSGMAYLRDVTVALPSSWKMDPMSCSPWAPLVATATPINGHIHVTAAPHPLFGSQPWVQQSQGCGHPGDYIQLGSDLLRATSTNASVTRAAKLLVREWTKFRWGIFDEGGHHDDPLYPLTISDPVTNAERPNTCHNKSNHGAFCSMEDHTPEAPNKHNALCDGRPAWDIISKSKDFSNQRSAGSNSTNIIPTFKFIKPALPHIVLIVEDTAVMNLQRRWEFIRKAVRRLIVYDIPDDTHIGVVVFNSVATTVAPVSQMDSESDVRELVGSSLPRNPSRIPESHKCLLCGLQEAVRVLDDVAGGMQGGTIILLTTGTGNTPEEEMNEIIQLTLQKSLKIEVILYPMSESHGSIRADSRLQSLAARSHGSTLTVMDEGVGNDSKLYMMASLMDALLATMRHSYPLSSSNVPLVVHSQSYPGGIESIAKGSFTLDESFGPDARFAIYYYDLNHVGNKIQLVTPSGKNMSSVNIQKEDGDANAIFVNILQAERGKWSYQLENRATSHQGLHIQVTSTENNKQHISVQVWTSKSSSNNNHTNISLPVIIYAELKDDDVPILNARVVAKLKRLGTNITGSNFTPLYIDLFDNGFGDPDITKGDGVYSRYLSNLPHLPGQSSHYELSVFADDNNKQASKPIQNPNLFKPNKELVCCGSRVNFENVVTVPSFQRSEVYGVLHMKNDADNKDIFPPNRILDLQAAVNITSLVVTLQWTAPGDDYDWGRANNYEAVLATSWSDALLFIGEDIGGLPVPLSVGTEQSVEVIIEHYEQTLYIALKAKDEANNYGNSSNVVSIWIPLPPTTTISPTSTESSISAGIHSEPLGHGLTQPVRVAGFNFSDMSVIIGIVAGFVLVIFIIALICFVSVVRSKKRTQEQNNKKIKISNSGFAKHGSVDMEVDGSQDSIDSTVKDSEAISKKGRSISPTYSWTPSKLLQEHEQRISITSGPTTDSSDYLPHYQTLHDNFPDVTLTGSCTSSQTPVTTRSDPPAYQVAYNVEEYPAHPYSYNPSYSHEELPPYTPQGPSSQSSQASTSYIHELNSQPIGLPYQQDNNSYTYGIEDTNVPTLMYTTYPNDHSHDSPAPKSKTGPPVAQKPHVGPIMSGSNMAFEPKRRNVTQV</sequence>
<evidence type="ECO:0000256" key="2">
    <source>
        <dbReference type="SAM" id="Phobius"/>
    </source>
</evidence>
<feature type="domain" description="VWFA" evidence="4">
    <location>
        <begin position="281"/>
        <end position="472"/>
    </location>
</feature>
<keyword evidence="6" id="KW-1185">Reference proteome</keyword>
<dbReference type="PANTHER" id="PTHR10579">
    <property type="entry name" value="CALCIUM-ACTIVATED CHLORIDE CHANNEL REGULATOR"/>
    <property type="match status" value="1"/>
</dbReference>
<accession>A0AAV2RGZ0</accession>
<dbReference type="AlphaFoldDB" id="A0AAV2RGZ0"/>
<dbReference type="InterPro" id="IPR036465">
    <property type="entry name" value="vWFA_dom_sf"/>
</dbReference>
<evidence type="ECO:0000313" key="5">
    <source>
        <dbReference type="EMBL" id="CAL4124268.1"/>
    </source>
</evidence>
<dbReference type="SUPFAM" id="SSF53300">
    <property type="entry name" value="vWA-like"/>
    <property type="match status" value="1"/>
</dbReference>
<evidence type="ECO:0000256" key="1">
    <source>
        <dbReference type="SAM" id="MobiDB-lite"/>
    </source>
</evidence>
<feature type="transmembrane region" description="Helical" evidence="2">
    <location>
        <begin position="917"/>
        <end position="941"/>
    </location>
</feature>
<organism evidence="5 6">
    <name type="scientific">Meganyctiphanes norvegica</name>
    <name type="common">Northern krill</name>
    <name type="synonym">Thysanopoda norvegica</name>
    <dbReference type="NCBI Taxonomy" id="48144"/>
    <lineage>
        <taxon>Eukaryota</taxon>
        <taxon>Metazoa</taxon>
        <taxon>Ecdysozoa</taxon>
        <taxon>Arthropoda</taxon>
        <taxon>Crustacea</taxon>
        <taxon>Multicrustacea</taxon>
        <taxon>Malacostraca</taxon>
        <taxon>Eumalacostraca</taxon>
        <taxon>Eucarida</taxon>
        <taxon>Euphausiacea</taxon>
        <taxon>Euphausiidae</taxon>
        <taxon>Meganyctiphanes</taxon>
    </lineage>
</organism>
<dbReference type="InterPro" id="IPR002035">
    <property type="entry name" value="VWF_A"/>
</dbReference>
<feature type="chain" id="PRO_5043685371" description="VWFA domain-containing protein" evidence="3">
    <location>
        <begin position="31"/>
        <end position="1191"/>
    </location>
</feature>
<gene>
    <name evidence="5" type="ORF">MNOR_LOCUS24383</name>
</gene>
<dbReference type="PANTHER" id="PTHR10579:SF177">
    <property type="entry name" value="CALCIUM-ACTIVATED CHLORIDE CHANNEL REGULATOR 4-LIKE PROTEIN"/>
    <property type="match status" value="1"/>
</dbReference>
<feature type="compositionally biased region" description="Low complexity" evidence="1">
    <location>
        <begin position="1095"/>
        <end position="1106"/>
    </location>
</feature>
<feature type="signal peptide" evidence="3">
    <location>
        <begin position="1"/>
        <end position="30"/>
    </location>
</feature>
<evidence type="ECO:0000259" key="4">
    <source>
        <dbReference type="PROSITE" id="PS50234"/>
    </source>
</evidence>